<evidence type="ECO:0000259" key="1">
    <source>
        <dbReference type="Pfam" id="PF02965"/>
    </source>
</evidence>
<sequence>MHINRKEVLRYLGHKNQYMDEKLEKLLTECIAEMTEALRKSFVYNVYNIERDGDKMALDDTNLIFRSRDLTMHLRNSDKCALMAATLGLEADRRIAYYSKTDLTMGIVMDACASAAIEALCDEVQEEIRIEALKEGYCCTSRYSPGYGDLPITLQKRIIELLKAYPRIGLTVNESSIMLPRKSVTAFIGWQRQESISKGNKCSKCKDKNCIYRKATIHS</sequence>
<evidence type="ECO:0000313" key="2">
    <source>
        <dbReference type="EMBL" id="MPN06468.1"/>
    </source>
</evidence>
<dbReference type="SUPFAM" id="SSF56507">
    <property type="entry name" value="Methionine synthase activation domain-like"/>
    <property type="match status" value="1"/>
</dbReference>
<gene>
    <name evidence="2" type="ORF">SDC9_153724</name>
</gene>
<dbReference type="PIRSF" id="PIRSF037984">
    <property type="entry name" value="Met_synth_TM0269_prd"/>
    <property type="match status" value="1"/>
</dbReference>
<proteinExistence type="predicted"/>
<reference evidence="2" key="1">
    <citation type="submission" date="2019-08" db="EMBL/GenBank/DDBJ databases">
        <authorList>
            <person name="Kucharzyk K."/>
            <person name="Murdoch R.W."/>
            <person name="Higgins S."/>
            <person name="Loffler F."/>
        </authorList>
    </citation>
    <scope>NUCLEOTIDE SEQUENCE</scope>
</reference>
<dbReference type="EMBL" id="VSSQ01052373">
    <property type="protein sequence ID" value="MPN06468.1"/>
    <property type="molecule type" value="Genomic_DNA"/>
</dbReference>
<dbReference type="AlphaFoldDB" id="A0A645EWP2"/>
<protein>
    <recommendedName>
        <fullName evidence="1">AdoMet activation domain-containing protein</fullName>
    </recommendedName>
</protein>
<accession>A0A645EWP2</accession>
<dbReference type="InterPro" id="IPR017342">
    <property type="entry name" value="S-AdoMet-dep_Met_synth_prd"/>
</dbReference>
<dbReference type="InterPro" id="IPR037010">
    <property type="entry name" value="VitB12-dep_Met_synth_activ_sf"/>
</dbReference>
<organism evidence="2">
    <name type="scientific">bioreactor metagenome</name>
    <dbReference type="NCBI Taxonomy" id="1076179"/>
    <lineage>
        <taxon>unclassified sequences</taxon>
        <taxon>metagenomes</taxon>
        <taxon>ecological metagenomes</taxon>
    </lineage>
</organism>
<dbReference type="InterPro" id="IPR004223">
    <property type="entry name" value="VitB12-dep_Met_synth_activ_dom"/>
</dbReference>
<dbReference type="GO" id="GO:0008705">
    <property type="term" value="F:methionine synthase activity"/>
    <property type="evidence" value="ECO:0007669"/>
    <property type="project" value="InterPro"/>
</dbReference>
<feature type="domain" description="AdoMet activation" evidence="1">
    <location>
        <begin position="76"/>
        <end position="192"/>
    </location>
</feature>
<dbReference type="Gene3D" id="3.40.109.40">
    <property type="match status" value="1"/>
</dbReference>
<dbReference type="Pfam" id="PF02965">
    <property type="entry name" value="Met_synt_B12"/>
    <property type="match status" value="1"/>
</dbReference>
<name>A0A645EWP2_9ZZZZ</name>
<comment type="caution">
    <text evidence="2">The sequence shown here is derived from an EMBL/GenBank/DDBJ whole genome shotgun (WGS) entry which is preliminary data.</text>
</comment>